<dbReference type="RefSeq" id="WP_143904350.1">
    <property type="nucleotide sequence ID" value="NZ_VJOL01000076.1"/>
</dbReference>
<dbReference type="AlphaFoldDB" id="A0A554WWL5"/>
<dbReference type="Proteomes" id="UP000318542">
    <property type="component" value="Unassembled WGS sequence"/>
</dbReference>
<dbReference type="EMBL" id="VJOL01000076">
    <property type="protein sequence ID" value="TSE27967.1"/>
    <property type="molecule type" value="Genomic_DNA"/>
</dbReference>
<gene>
    <name evidence="1" type="ORF">Tther_02472</name>
</gene>
<sequence>MRFWWQWSRDPAPQQLPARLMAPRLQVPPAQVPPAQVPALFRGLRLPTRDEARAMLAPDGQISRTAVELLALMAERGMATSPWQWEDAVDARFEGTVWEAPA</sequence>
<evidence type="ECO:0000313" key="2">
    <source>
        <dbReference type="Proteomes" id="UP000318542"/>
    </source>
</evidence>
<protein>
    <submittedName>
        <fullName evidence="1">Uncharacterized protein</fullName>
    </submittedName>
</protein>
<comment type="caution">
    <text evidence="1">The sequence shown here is derived from an EMBL/GenBank/DDBJ whole genome shotgun (WGS) entry which is preliminary data.</text>
</comment>
<proteinExistence type="predicted"/>
<organism evidence="1 2">
    <name type="scientific">Tepidimonas thermarum</name>
    <dbReference type="NCBI Taxonomy" id="335431"/>
    <lineage>
        <taxon>Bacteria</taxon>
        <taxon>Pseudomonadati</taxon>
        <taxon>Pseudomonadota</taxon>
        <taxon>Betaproteobacteria</taxon>
        <taxon>Burkholderiales</taxon>
        <taxon>Tepidimonas</taxon>
    </lineage>
</organism>
<keyword evidence="2" id="KW-1185">Reference proteome</keyword>
<reference evidence="1 2" key="1">
    <citation type="submission" date="2019-07" db="EMBL/GenBank/DDBJ databases">
        <title>Tepidimonas thermarum AA-1 draft genome.</title>
        <authorList>
            <person name="Da Costa M.S."/>
            <person name="Froufe H.J.C."/>
            <person name="Egas C."/>
            <person name="Albuquerque L."/>
        </authorList>
    </citation>
    <scope>NUCLEOTIDE SEQUENCE [LARGE SCALE GENOMIC DNA]</scope>
    <source>
        <strain evidence="1 2">AA-1</strain>
    </source>
</reference>
<accession>A0A554WWL5</accession>
<name>A0A554WWL5_9BURK</name>
<evidence type="ECO:0000313" key="1">
    <source>
        <dbReference type="EMBL" id="TSE27967.1"/>
    </source>
</evidence>